<proteinExistence type="predicted"/>
<dbReference type="Gene3D" id="3.40.50.11570">
    <property type="entry name" value="Protein of unknown function DUF257"/>
    <property type="match status" value="1"/>
</dbReference>
<accession>A0A2Z2MV96</accession>
<gene>
    <name evidence="1" type="ORF">A3L10_01465</name>
</gene>
<dbReference type="RefSeq" id="WP_088866072.1">
    <property type="nucleotide sequence ID" value="NZ_CP015106.1"/>
</dbReference>
<dbReference type="GeneID" id="33327475"/>
<evidence type="ECO:0000313" key="2">
    <source>
        <dbReference type="Proteomes" id="UP000250085"/>
    </source>
</evidence>
<dbReference type="Pfam" id="PF03192">
    <property type="entry name" value="DUF257"/>
    <property type="match status" value="1"/>
</dbReference>
<keyword evidence="2" id="KW-1185">Reference proteome</keyword>
<sequence length="223" mass="25708">MAMTSAGDEPLVEYFRSIKPGEDVLIEYTSGEPVHMFFHLLLRCLRENGVPVIIVDQLDQLHVFRTQLKLAGVDTELIDTANVIKIGGLLKTGKVLGRVDLSKEFPIRKKHYEEALKKVDADYTVRIVLGFDKVLAMHEVDRKDLESLFGYMIRPYLGDERRTTVYFINTELFTERTLKELREHASRVFRVRFEENAVVLKVIKSPNVAEYGKEMETKIEDCV</sequence>
<name>A0A2Z2MV96_9EURY</name>
<dbReference type="OrthoDB" id="97676at2157"/>
<evidence type="ECO:0008006" key="3">
    <source>
        <dbReference type="Google" id="ProtNLM"/>
    </source>
</evidence>
<organism evidence="1 2">
    <name type="scientific">Thermococcus radiotolerans</name>
    <dbReference type="NCBI Taxonomy" id="187880"/>
    <lineage>
        <taxon>Archaea</taxon>
        <taxon>Methanobacteriati</taxon>
        <taxon>Methanobacteriota</taxon>
        <taxon>Thermococci</taxon>
        <taxon>Thermococcales</taxon>
        <taxon>Thermococcaceae</taxon>
        <taxon>Thermococcus</taxon>
    </lineage>
</organism>
<dbReference type="KEGG" id="trl:A3L10_01465"/>
<dbReference type="InterPro" id="IPR005489">
    <property type="entry name" value="DUF257"/>
</dbReference>
<protein>
    <recommendedName>
        <fullName evidence="3">KaiC-like domain-containing protein</fullName>
    </recommendedName>
</protein>
<dbReference type="EMBL" id="CP015106">
    <property type="protein sequence ID" value="ASJ13865.1"/>
    <property type="molecule type" value="Genomic_DNA"/>
</dbReference>
<reference evidence="1 2" key="1">
    <citation type="submission" date="2016-04" db="EMBL/GenBank/DDBJ databases">
        <title>Complete genome sequence of Thermococcus radiotolerans type strain EJ2.</title>
        <authorList>
            <person name="Oger P.M."/>
        </authorList>
    </citation>
    <scope>NUCLEOTIDE SEQUENCE [LARGE SCALE GENOMIC DNA]</scope>
    <source>
        <strain evidence="1 2">EJ2</strain>
    </source>
</reference>
<evidence type="ECO:0000313" key="1">
    <source>
        <dbReference type="EMBL" id="ASJ13865.1"/>
    </source>
</evidence>
<dbReference type="AlphaFoldDB" id="A0A2Z2MV96"/>
<dbReference type="Proteomes" id="UP000250085">
    <property type="component" value="Chromosome"/>
</dbReference>